<dbReference type="AlphaFoldDB" id="A0A3S5B530"/>
<gene>
    <name evidence="1" type="ORF">PXEA_LOCUS30100</name>
</gene>
<evidence type="ECO:0000313" key="1">
    <source>
        <dbReference type="EMBL" id="VEL36660.1"/>
    </source>
</evidence>
<accession>A0A3S5B530</accession>
<dbReference type="Proteomes" id="UP000784294">
    <property type="component" value="Unassembled WGS sequence"/>
</dbReference>
<comment type="caution">
    <text evidence="1">The sequence shown here is derived from an EMBL/GenBank/DDBJ whole genome shotgun (WGS) entry which is preliminary data.</text>
</comment>
<dbReference type="EMBL" id="CAAALY010252831">
    <property type="protein sequence ID" value="VEL36660.1"/>
    <property type="molecule type" value="Genomic_DNA"/>
</dbReference>
<reference evidence="1" key="1">
    <citation type="submission" date="2018-11" db="EMBL/GenBank/DDBJ databases">
        <authorList>
            <consortium name="Pathogen Informatics"/>
        </authorList>
    </citation>
    <scope>NUCLEOTIDE SEQUENCE</scope>
</reference>
<name>A0A3S5B530_9PLAT</name>
<organism evidence="1 2">
    <name type="scientific">Protopolystoma xenopodis</name>
    <dbReference type="NCBI Taxonomy" id="117903"/>
    <lineage>
        <taxon>Eukaryota</taxon>
        <taxon>Metazoa</taxon>
        <taxon>Spiralia</taxon>
        <taxon>Lophotrochozoa</taxon>
        <taxon>Platyhelminthes</taxon>
        <taxon>Monogenea</taxon>
        <taxon>Polyopisthocotylea</taxon>
        <taxon>Polystomatidea</taxon>
        <taxon>Polystomatidae</taxon>
        <taxon>Protopolystoma</taxon>
    </lineage>
</organism>
<sequence>MARLTDAVDYDADKASVNEGTVLGRGNECTLLICLSGQLTERPLLPNEVPACSREDEIAMATVTAPSASGFAGVSSAGGAVAELIEVRPLSSLIRVEPVSLPTGSSKWTQQGGSPACCARVLSPVCGLAELTVATLRLANNTPCRVRQEQRFPVVVCQGACKPTNFSISELYASSTKVII</sequence>
<evidence type="ECO:0000313" key="2">
    <source>
        <dbReference type="Proteomes" id="UP000784294"/>
    </source>
</evidence>
<proteinExistence type="predicted"/>
<keyword evidence="2" id="KW-1185">Reference proteome</keyword>
<protein>
    <submittedName>
        <fullName evidence="1">Uncharacterized protein</fullName>
    </submittedName>
</protein>